<feature type="region of interest" description="Disordered" evidence="1">
    <location>
        <begin position="1"/>
        <end position="29"/>
    </location>
</feature>
<dbReference type="EMBL" id="CAUYUJ010015571">
    <property type="protein sequence ID" value="CAK0855693.1"/>
    <property type="molecule type" value="Genomic_DNA"/>
</dbReference>
<reference evidence="2" key="1">
    <citation type="submission" date="2023-10" db="EMBL/GenBank/DDBJ databases">
        <authorList>
            <person name="Chen Y."/>
            <person name="Shah S."/>
            <person name="Dougan E. K."/>
            <person name="Thang M."/>
            <person name="Chan C."/>
        </authorList>
    </citation>
    <scope>NUCLEOTIDE SEQUENCE [LARGE SCALE GENOMIC DNA]</scope>
</reference>
<comment type="caution">
    <text evidence="2">The sequence shown here is derived from an EMBL/GenBank/DDBJ whole genome shotgun (WGS) entry which is preliminary data.</text>
</comment>
<accession>A0ABN9UAD3</accession>
<sequence length="221" mass="22826">MSRRRSAGRRANLQACWPPPSEGPNERCESAAARMVVPPPALPRPAPCAQSAALARGGLQVSREIGRKGEAGVGGGGGGTRYPEVLQSPLEPTSIGGAHKGGGREAGEIPRLVVWRTPPPVWGQPNKHSPAAALRHAVREPLSLPAGPLPAVGAASGARSSTSRVSSLILVVKAGVYPSPPSTAPSIRRHSMAASASIATATRARLLQAEEELELLERAVK</sequence>
<evidence type="ECO:0000313" key="3">
    <source>
        <dbReference type="Proteomes" id="UP001189429"/>
    </source>
</evidence>
<evidence type="ECO:0000256" key="1">
    <source>
        <dbReference type="SAM" id="MobiDB-lite"/>
    </source>
</evidence>
<keyword evidence="3" id="KW-1185">Reference proteome</keyword>
<name>A0ABN9UAD3_9DINO</name>
<dbReference type="Proteomes" id="UP001189429">
    <property type="component" value="Unassembled WGS sequence"/>
</dbReference>
<proteinExistence type="predicted"/>
<organism evidence="2 3">
    <name type="scientific">Prorocentrum cordatum</name>
    <dbReference type="NCBI Taxonomy" id="2364126"/>
    <lineage>
        <taxon>Eukaryota</taxon>
        <taxon>Sar</taxon>
        <taxon>Alveolata</taxon>
        <taxon>Dinophyceae</taxon>
        <taxon>Prorocentrales</taxon>
        <taxon>Prorocentraceae</taxon>
        <taxon>Prorocentrum</taxon>
    </lineage>
</organism>
<evidence type="ECO:0000313" key="2">
    <source>
        <dbReference type="EMBL" id="CAK0855693.1"/>
    </source>
</evidence>
<gene>
    <name evidence="2" type="ORF">PCOR1329_LOCUS46312</name>
</gene>
<protein>
    <submittedName>
        <fullName evidence="2">Uncharacterized protein</fullName>
    </submittedName>
</protein>